<proteinExistence type="predicted"/>
<evidence type="ECO:0000313" key="2">
    <source>
        <dbReference type="Proteomes" id="UP000294604"/>
    </source>
</evidence>
<gene>
    <name evidence="1" type="ORF">CCUG60884_00270</name>
</gene>
<protein>
    <submittedName>
        <fullName evidence="1">Uncharacterized protein</fullName>
    </submittedName>
</protein>
<comment type="caution">
    <text evidence="1">The sequence shown here is derived from an EMBL/GenBank/DDBJ whole genome shotgun (WGS) entry which is preliminary data.</text>
</comment>
<sequence>MRVRVAFTLDVDAVALRLDSHIVAPDATAADIRRALRTLARIEIENALPDEDIVRIVR</sequence>
<name>A0A4R8SZW8_9MYCO</name>
<accession>A0A4R8SZW8</accession>
<dbReference type="Proteomes" id="UP000294604">
    <property type="component" value="Unassembled WGS sequence"/>
</dbReference>
<dbReference type="AlphaFoldDB" id="A0A4R8SZW8"/>
<dbReference type="RefSeq" id="WP_204838802.1">
    <property type="nucleotide sequence ID" value="NZ_PECL01000003.1"/>
</dbReference>
<evidence type="ECO:0000313" key="1">
    <source>
        <dbReference type="EMBL" id="TEA09101.1"/>
    </source>
</evidence>
<organism evidence="1 2">
    <name type="scientific">Mycobacteroides salmoniphilum</name>
    <dbReference type="NCBI Taxonomy" id="404941"/>
    <lineage>
        <taxon>Bacteria</taxon>
        <taxon>Bacillati</taxon>
        <taxon>Actinomycetota</taxon>
        <taxon>Actinomycetes</taxon>
        <taxon>Mycobacteriales</taxon>
        <taxon>Mycobacteriaceae</taxon>
        <taxon>Mycobacteroides</taxon>
    </lineage>
</organism>
<reference evidence="1 2" key="1">
    <citation type="journal article" date="2019" name="Sci. Rep.">
        <title>Extended insight into the Mycobacterium chelonae-abscessus complex through whole genome sequencing of Mycobacterium salmoniphilum outbreak and Mycobacterium salmoniphilum-like strains.</title>
        <authorList>
            <person name="Behra P.R.K."/>
            <person name="Das S."/>
            <person name="Pettersson B.M.F."/>
            <person name="Shirreff L."/>
            <person name="DuCote T."/>
            <person name="Jacobsson K.G."/>
            <person name="Ennis D.G."/>
            <person name="Kirsebom L.A."/>
        </authorList>
    </citation>
    <scope>NUCLEOTIDE SEQUENCE [LARGE SCALE GENOMIC DNA]</scope>
    <source>
        <strain evidence="1 2">CCUG 60884</strain>
    </source>
</reference>
<dbReference type="EMBL" id="PECL01000003">
    <property type="protein sequence ID" value="TEA09101.1"/>
    <property type="molecule type" value="Genomic_DNA"/>
</dbReference>